<keyword evidence="3" id="KW-1185">Reference proteome</keyword>
<protein>
    <submittedName>
        <fullName evidence="2">Uncharacterized protein</fullName>
    </submittedName>
</protein>
<organism evidence="2 3">
    <name type="scientific">Grus japonensis</name>
    <name type="common">Japanese crane</name>
    <name type="synonym">Red-crowned crane</name>
    <dbReference type="NCBI Taxonomy" id="30415"/>
    <lineage>
        <taxon>Eukaryota</taxon>
        <taxon>Metazoa</taxon>
        <taxon>Chordata</taxon>
        <taxon>Craniata</taxon>
        <taxon>Vertebrata</taxon>
        <taxon>Euteleostomi</taxon>
        <taxon>Archelosauria</taxon>
        <taxon>Archosauria</taxon>
        <taxon>Dinosauria</taxon>
        <taxon>Saurischia</taxon>
        <taxon>Theropoda</taxon>
        <taxon>Coelurosauria</taxon>
        <taxon>Aves</taxon>
        <taxon>Neognathae</taxon>
        <taxon>Neoaves</taxon>
        <taxon>Gruiformes</taxon>
        <taxon>Gruidae</taxon>
        <taxon>Grus</taxon>
    </lineage>
</organism>
<feature type="region of interest" description="Disordered" evidence="1">
    <location>
        <begin position="69"/>
        <end position="105"/>
    </location>
</feature>
<evidence type="ECO:0000256" key="1">
    <source>
        <dbReference type="SAM" id="MobiDB-lite"/>
    </source>
</evidence>
<evidence type="ECO:0000313" key="2">
    <source>
        <dbReference type="EMBL" id="GAB0194531.1"/>
    </source>
</evidence>
<accession>A0ABC9XA17</accession>
<proteinExistence type="predicted"/>
<feature type="compositionally biased region" description="Basic and acidic residues" evidence="1">
    <location>
        <begin position="69"/>
        <end position="94"/>
    </location>
</feature>
<dbReference type="AlphaFoldDB" id="A0ABC9XA17"/>
<reference evidence="2 3" key="1">
    <citation type="submission" date="2024-06" db="EMBL/GenBank/DDBJ databases">
        <title>The draft genome of Grus japonensis, version 3.</title>
        <authorList>
            <person name="Nabeshima K."/>
            <person name="Suzuki S."/>
            <person name="Onuma M."/>
        </authorList>
    </citation>
    <scope>NUCLEOTIDE SEQUENCE [LARGE SCALE GENOMIC DNA]</scope>
    <source>
        <strain evidence="2 3">451A</strain>
    </source>
</reference>
<dbReference type="EMBL" id="BAAFJT010000011">
    <property type="protein sequence ID" value="GAB0194531.1"/>
    <property type="molecule type" value="Genomic_DNA"/>
</dbReference>
<comment type="caution">
    <text evidence="2">The sequence shown here is derived from an EMBL/GenBank/DDBJ whole genome shotgun (WGS) entry which is preliminary data.</text>
</comment>
<sequence length="184" mass="19587">MNAAEEHRCQAGIVPAFTRLMGTDRDKGSRPALRLRRPVLSPGKGLPATLAAGDLAGGVEALVVTAPEGAEKDATASRAKVEGVEKATAKREVESPEGAGPDGKMVTTEGAAAIAMEASENPEAERVAEAFARAAERIAVSEVAKVLQSAIAELKEKRRSMWLKPRNTVQQEEEEDWVKEGEMK</sequence>
<dbReference type="Proteomes" id="UP001623348">
    <property type="component" value="Unassembled WGS sequence"/>
</dbReference>
<gene>
    <name evidence="2" type="ORF">GRJ2_001918400</name>
</gene>
<name>A0ABC9XA17_GRUJA</name>
<evidence type="ECO:0000313" key="3">
    <source>
        <dbReference type="Proteomes" id="UP001623348"/>
    </source>
</evidence>